<accession>A0A0J6GUV2</accession>
<dbReference type="EMBL" id="JYLA01000003">
    <property type="protein sequence ID" value="KMM85455.1"/>
    <property type="molecule type" value="Genomic_DNA"/>
</dbReference>
<protein>
    <submittedName>
        <fullName evidence="1">Uncharacterized protein</fullName>
    </submittedName>
</protein>
<name>A0A0J6GUV2_PSETA</name>
<evidence type="ECO:0000313" key="2">
    <source>
        <dbReference type="Proteomes" id="UP000036395"/>
    </source>
</evidence>
<proteinExistence type="predicted"/>
<dbReference type="Proteomes" id="UP000036395">
    <property type="component" value="Unassembled WGS sequence"/>
</dbReference>
<reference evidence="1 2" key="1">
    <citation type="submission" date="2015-02" db="EMBL/GenBank/DDBJ databases">
        <title>Pseudomonas helleri sp. nov. and Pseudomonas weihenstephanensis sp. nov., isolated from raw cows milk.</title>
        <authorList>
            <person name="von Neubeck M."/>
            <person name="Huptas C."/>
            <person name="Wenning M."/>
            <person name="Scherer S."/>
        </authorList>
    </citation>
    <scope>NUCLEOTIDE SEQUENCE [LARGE SCALE GENOMIC DNA]</scope>
    <source>
        <strain evidence="1 2">DSM 21104</strain>
    </source>
</reference>
<gene>
    <name evidence="1" type="ORF">TU78_08905</name>
</gene>
<organism evidence="1 2">
    <name type="scientific">Pseudomonas taetrolens</name>
    <dbReference type="NCBI Taxonomy" id="47884"/>
    <lineage>
        <taxon>Bacteria</taxon>
        <taxon>Pseudomonadati</taxon>
        <taxon>Pseudomonadota</taxon>
        <taxon>Gammaproteobacteria</taxon>
        <taxon>Pseudomonadales</taxon>
        <taxon>Pseudomonadaceae</taxon>
        <taxon>Pseudomonas</taxon>
    </lineage>
</organism>
<comment type="caution">
    <text evidence="1">The sequence shown here is derived from an EMBL/GenBank/DDBJ whole genome shotgun (WGS) entry which is preliminary data.</text>
</comment>
<dbReference type="AlphaFoldDB" id="A0A0J6GUV2"/>
<evidence type="ECO:0000313" key="1">
    <source>
        <dbReference type="EMBL" id="KMM85455.1"/>
    </source>
</evidence>
<sequence length="60" mass="6518">MALMIRVYGDVLPNSNALQMLSARLPAWIGYAFGTPGLYLLRTKKPDTVAGLFDCQSLAS</sequence>